<gene>
    <name evidence="2" type="ORF">FWK35_00021366</name>
</gene>
<evidence type="ECO:0000256" key="1">
    <source>
        <dbReference type="SAM" id="Coils"/>
    </source>
</evidence>
<proteinExistence type="predicted"/>
<sequence length="417" mass="48618">MEILSLYKKLVNLKILSQKYKINALTLKFDNAMNLQMKYDCIQIVCETCSKVYIKVLDYEDICQQTSKNLTVKIEDCKSELSTAKEKRNSIFSEWNDFQIQSNEISVSLADSINKYIEMNDSLEVLIQQKSKHLHHLNSDIHKIKKSKPRLEKKKTFGEIILQKLNFSLVALEKSKETCRTRANEQDAFKRKLMSSIKMLDENIKKLTNKMISEFNKISELEIETNNLRRLNDTSVDMLKQKRKKRRENEENLAKILNLEVNERRKLLEMSNKKIENAKVNISRCKDLFTETVHVDNGLEDCIKGLSNCSRNLMIENHGKTLVKIIEEEKEVSSSNLCLADELQNLCRSDSGQKMEALLEERIQLLQERMKAITAQREQIEEANRGLEEELNKLSKNFVKITNNVKVTDETEEEKTN</sequence>
<feature type="coiled-coil region" evidence="1">
    <location>
        <begin position="190"/>
        <end position="259"/>
    </location>
</feature>
<dbReference type="EMBL" id="VUJU01002340">
    <property type="protein sequence ID" value="KAF0761619.1"/>
    <property type="molecule type" value="Genomic_DNA"/>
</dbReference>
<name>A0A6G0YUX0_APHCR</name>
<reference evidence="2 3" key="1">
    <citation type="submission" date="2019-08" db="EMBL/GenBank/DDBJ databases">
        <title>Whole genome of Aphis craccivora.</title>
        <authorList>
            <person name="Voronova N.V."/>
            <person name="Shulinski R.S."/>
            <person name="Bandarenka Y.V."/>
            <person name="Zhorov D.G."/>
            <person name="Warner D."/>
        </authorList>
    </citation>
    <scope>NUCLEOTIDE SEQUENCE [LARGE SCALE GENOMIC DNA]</scope>
    <source>
        <strain evidence="2">180601</strain>
        <tissue evidence="2">Whole Body</tissue>
    </source>
</reference>
<dbReference type="Proteomes" id="UP000478052">
    <property type="component" value="Unassembled WGS sequence"/>
</dbReference>
<keyword evidence="3" id="KW-1185">Reference proteome</keyword>
<organism evidence="2 3">
    <name type="scientific">Aphis craccivora</name>
    <name type="common">Cowpea aphid</name>
    <dbReference type="NCBI Taxonomy" id="307492"/>
    <lineage>
        <taxon>Eukaryota</taxon>
        <taxon>Metazoa</taxon>
        <taxon>Ecdysozoa</taxon>
        <taxon>Arthropoda</taxon>
        <taxon>Hexapoda</taxon>
        <taxon>Insecta</taxon>
        <taxon>Pterygota</taxon>
        <taxon>Neoptera</taxon>
        <taxon>Paraneoptera</taxon>
        <taxon>Hemiptera</taxon>
        <taxon>Sternorrhyncha</taxon>
        <taxon>Aphidomorpha</taxon>
        <taxon>Aphidoidea</taxon>
        <taxon>Aphididae</taxon>
        <taxon>Aphidini</taxon>
        <taxon>Aphis</taxon>
        <taxon>Aphis</taxon>
    </lineage>
</organism>
<feature type="coiled-coil region" evidence="1">
    <location>
        <begin position="356"/>
        <end position="404"/>
    </location>
</feature>
<protein>
    <submittedName>
        <fullName evidence="2">Zinc finger MYM-type protein 1-like</fullName>
    </submittedName>
</protein>
<evidence type="ECO:0000313" key="2">
    <source>
        <dbReference type="EMBL" id="KAF0761619.1"/>
    </source>
</evidence>
<comment type="caution">
    <text evidence="2">The sequence shown here is derived from an EMBL/GenBank/DDBJ whole genome shotgun (WGS) entry which is preliminary data.</text>
</comment>
<dbReference type="AlphaFoldDB" id="A0A6G0YUX0"/>
<dbReference type="OrthoDB" id="6628842at2759"/>
<evidence type="ECO:0000313" key="3">
    <source>
        <dbReference type="Proteomes" id="UP000478052"/>
    </source>
</evidence>
<keyword evidence="1" id="KW-0175">Coiled coil</keyword>
<accession>A0A6G0YUX0</accession>